<evidence type="ECO:0000313" key="4">
    <source>
        <dbReference type="Proteomes" id="UP001056429"/>
    </source>
</evidence>
<evidence type="ECO:0000256" key="1">
    <source>
        <dbReference type="SAM" id="Phobius"/>
    </source>
</evidence>
<evidence type="ECO:0000313" key="3">
    <source>
        <dbReference type="EMBL" id="MCM1990960.1"/>
    </source>
</evidence>
<organism evidence="3 4">
    <name type="scientific">Oceanirhabdus seepicola</name>
    <dbReference type="NCBI Taxonomy" id="2828781"/>
    <lineage>
        <taxon>Bacteria</taxon>
        <taxon>Bacillati</taxon>
        <taxon>Bacillota</taxon>
        <taxon>Clostridia</taxon>
        <taxon>Eubacteriales</taxon>
        <taxon>Clostridiaceae</taxon>
        <taxon>Oceanirhabdus</taxon>
    </lineage>
</organism>
<comment type="caution">
    <text evidence="3">The sequence shown here is derived from an EMBL/GenBank/DDBJ whole genome shotgun (WGS) entry which is preliminary data.</text>
</comment>
<keyword evidence="1" id="KW-0812">Transmembrane</keyword>
<dbReference type="RefSeq" id="WP_250860070.1">
    <property type="nucleotide sequence ID" value="NZ_JAGSOJ010000003.1"/>
</dbReference>
<dbReference type="PROSITE" id="PS50157">
    <property type="entry name" value="ZINC_FINGER_C2H2_2"/>
    <property type="match status" value="1"/>
</dbReference>
<feature type="transmembrane region" description="Helical" evidence="1">
    <location>
        <begin position="12"/>
        <end position="32"/>
    </location>
</feature>
<keyword evidence="1" id="KW-1133">Transmembrane helix</keyword>
<feature type="domain" description="C2H2-type" evidence="2">
    <location>
        <begin position="59"/>
        <end position="87"/>
    </location>
</feature>
<reference evidence="3" key="2">
    <citation type="submission" date="2021-04" db="EMBL/GenBank/DDBJ databases">
        <authorList>
            <person name="Dong X."/>
        </authorList>
    </citation>
    <scope>NUCLEOTIDE SEQUENCE</scope>
    <source>
        <strain evidence="3">ZWT</strain>
    </source>
</reference>
<keyword evidence="1" id="KW-0472">Membrane</keyword>
<name>A0A9J6P637_9CLOT</name>
<keyword evidence="4" id="KW-1185">Reference proteome</keyword>
<dbReference type="Proteomes" id="UP001056429">
    <property type="component" value="Unassembled WGS sequence"/>
</dbReference>
<proteinExistence type="predicted"/>
<dbReference type="InterPro" id="IPR013087">
    <property type="entry name" value="Znf_C2H2_type"/>
</dbReference>
<evidence type="ECO:0000259" key="2">
    <source>
        <dbReference type="PROSITE" id="PS50157"/>
    </source>
</evidence>
<sequence>MNYFEEFKKSILYRMISRIIIAMGVVISVILFLLEVPFSVNFCTITIFILSSYYAMTKFICPKCGKKLEVTKSLDQYKYCPHCGEHIYIPQNDENTFY</sequence>
<accession>A0A9J6P637</accession>
<feature type="transmembrane region" description="Helical" evidence="1">
    <location>
        <begin position="38"/>
        <end position="56"/>
    </location>
</feature>
<protein>
    <recommendedName>
        <fullName evidence="2">C2H2-type domain-containing protein</fullName>
    </recommendedName>
</protein>
<reference evidence="3" key="1">
    <citation type="journal article" date="2021" name="mSystems">
        <title>Bacteria and Archaea Synergistically Convert Glycine Betaine to Biogenic Methane in the Formosa Cold Seep of the South China Sea.</title>
        <authorList>
            <person name="Li L."/>
            <person name="Zhang W."/>
            <person name="Zhang S."/>
            <person name="Song L."/>
            <person name="Sun Q."/>
            <person name="Zhang H."/>
            <person name="Xiang H."/>
            <person name="Dong X."/>
        </authorList>
    </citation>
    <scope>NUCLEOTIDE SEQUENCE</scope>
    <source>
        <strain evidence="3">ZWT</strain>
    </source>
</reference>
<dbReference type="AlphaFoldDB" id="A0A9J6P637"/>
<dbReference type="EMBL" id="JAGSOJ010000003">
    <property type="protein sequence ID" value="MCM1990960.1"/>
    <property type="molecule type" value="Genomic_DNA"/>
</dbReference>
<dbReference type="Gene3D" id="2.20.28.30">
    <property type="entry name" value="RNA polymerase ii, chain L"/>
    <property type="match status" value="1"/>
</dbReference>
<gene>
    <name evidence="3" type="ORF">KDK92_14610</name>
</gene>